<feature type="region of interest" description="Disordered" evidence="1">
    <location>
        <begin position="1"/>
        <end position="41"/>
    </location>
</feature>
<feature type="compositionally biased region" description="Polar residues" evidence="1">
    <location>
        <begin position="1"/>
        <end position="11"/>
    </location>
</feature>
<dbReference type="EMBL" id="CAKXAJ010026150">
    <property type="protein sequence ID" value="CAH2258913.1"/>
    <property type="molecule type" value="Genomic_DNA"/>
</dbReference>
<evidence type="ECO:0000256" key="1">
    <source>
        <dbReference type="SAM" id="MobiDB-lite"/>
    </source>
</evidence>
<name>A0A8S4SEK3_9NEOP</name>
<evidence type="ECO:0000313" key="2">
    <source>
        <dbReference type="EMBL" id="CAH2258913.1"/>
    </source>
</evidence>
<dbReference type="AlphaFoldDB" id="A0A8S4SEK3"/>
<keyword evidence="3" id="KW-1185">Reference proteome</keyword>
<sequence length="94" mass="10391">MQQCHRGNTASAKVRHENRPKCSTISGGRKGVDPRMSPARTQTSARLDVMAWGGLLENWFSPNAPVTVVRTHVRLTLEIGAQNDMLFSQGTDEQ</sequence>
<comment type="caution">
    <text evidence="2">The sequence shown here is derived from an EMBL/GenBank/DDBJ whole genome shotgun (WGS) entry which is preliminary data.</text>
</comment>
<reference evidence="2" key="1">
    <citation type="submission" date="2022-03" db="EMBL/GenBank/DDBJ databases">
        <authorList>
            <person name="Lindestad O."/>
        </authorList>
    </citation>
    <scope>NUCLEOTIDE SEQUENCE</scope>
</reference>
<gene>
    <name evidence="2" type="primary">jg12581</name>
    <name evidence="2" type="ORF">PAEG_LOCUS23466</name>
</gene>
<dbReference type="Proteomes" id="UP000838756">
    <property type="component" value="Unassembled WGS sequence"/>
</dbReference>
<proteinExistence type="predicted"/>
<accession>A0A8S4SEK3</accession>
<protein>
    <submittedName>
        <fullName evidence="2">Jg12581 protein</fullName>
    </submittedName>
</protein>
<organism evidence="2 3">
    <name type="scientific">Pararge aegeria aegeria</name>
    <dbReference type="NCBI Taxonomy" id="348720"/>
    <lineage>
        <taxon>Eukaryota</taxon>
        <taxon>Metazoa</taxon>
        <taxon>Ecdysozoa</taxon>
        <taxon>Arthropoda</taxon>
        <taxon>Hexapoda</taxon>
        <taxon>Insecta</taxon>
        <taxon>Pterygota</taxon>
        <taxon>Neoptera</taxon>
        <taxon>Endopterygota</taxon>
        <taxon>Lepidoptera</taxon>
        <taxon>Glossata</taxon>
        <taxon>Ditrysia</taxon>
        <taxon>Papilionoidea</taxon>
        <taxon>Nymphalidae</taxon>
        <taxon>Satyrinae</taxon>
        <taxon>Satyrini</taxon>
        <taxon>Parargina</taxon>
        <taxon>Pararge</taxon>
    </lineage>
</organism>
<evidence type="ECO:0000313" key="3">
    <source>
        <dbReference type="Proteomes" id="UP000838756"/>
    </source>
</evidence>